<dbReference type="GO" id="GO:0005765">
    <property type="term" value="C:lysosomal membrane"/>
    <property type="evidence" value="ECO:0007669"/>
    <property type="project" value="InterPro"/>
</dbReference>
<feature type="transmembrane region" description="Helical" evidence="5">
    <location>
        <begin position="261"/>
        <end position="280"/>
    </location>
</feature>
<dbReference type="InterPro" id="IPR027359">
    <property type="entry name" value="Volt_channel_dom_sf"/>
</dbReference>
<evidence type="ECO:0000256" key="2">
    <source>
        <dbReference type="ARBA" id="ARBA00022692"/>
    </source>
</evidence>
<dbReference type="PANTHER" id="PTHR46768">
    <property type="entry name" value="TWO PORE CALCIUM CHANNEL PROTEIN 2"/>
    <property type="match status" value="1"/>
</dbReference>
<keyword evidence="4 5" id="KW-0472">Membrane</keyword>
<dbReference type="GO" id="GO:0097682">
    <property type="term" value="F:intracellularly phosphatidylinositol-3,5-bisphosphate-gated monatomic cation channel activity"/>
    <property type="evidence" value="ECO:0007669"/>
    <property type="project" value="TreeGrafter"/>
</dbReference>
<gene>
    <name evidence="7" type="ORF">EgrG_000702250</name>
</gene>
<feature type="transmembrane region" description="Helical" evidence="5">
    <location>
        <begin position="38"/>
        <end position="60"/>
    </location>
</feature>
<reference evidence="7 8" key="1">
    <citation type="journal article" date="2013" name="Nature">
        <title>The genomes of four tapeworm species reveal adaptations to parasitism.</title>
        <authorList>
            <person name="Tsai I.J."/>
            <person name="Zarowiecki M."/>
            <person name="Holroyd N."/>
            <person name="Garciarrubio A."/>
            <person name="Sanchez-Flores A."/>
            <person name="Brooks K.L."/>
            <person name="Tracey A."/>
            <person name="Bobes R.J."/>
            <person name="Fragoso G."/>
            <person name="Sciutto E."/>
            <person name="Aslett M."/>
            <person name="Beasley H."/>
            <person name="Bennett H.M."/>
            <person name="Cai J."/>
            <person name="Camicia F."/>
            <person name="Clark R."/>
            <person name="Cucher M."/>
            <person name="De Silva N."/>
            <person name="Day T.A."/>
            <person name="Deplazes P."/>
            <person name="Estrada K."/>
            <person name="Fernandez C."/>
            <person name="Holland P.W."/>
            <person name="Hou J."/>
            <person name="Hu S."/>
            <person name="Huckvale T."/>
            <person name="Hung S.S."/>
            <person name="Kamenetzky L."/>
            <person name="Keane J.A."/>
            <person name="Kiss F."/>
            <person name="Koziol U."/>
            <person name="Lambert O."/>
            <person name="Liu K."/>
            <person name="Luo X."/>
            <person name="Luo Y."/>
            <person name="Macchiaroli N."/>
            <person name="Nichol S."/>
            <person name="Paps J."/>
            <person name="Parkinson J."/>
            <person name="Pouchkina-Stantcheva N."/>
            <person name="Riddiford N."/>
            <person name="Rosenzvit M."/>
            <person name="Salinas G."/>
            <person name="Wasmuth J.D."/>
            <person name="Zamanian M."/>
            <person name="Zheng Y."/>
            <person name="Cai X."/>
            <person name="Soberon X."/>
            <person name="Olson P.D."/>
            <person name="Laclette J.P."/>
            <person name="Brehm K."/>
            <person name="Berriman M."/>
            <person name="Garciarrubio A."/>
            <person name="Bobes R.J."/>
            <person name="Fragoso G."/>
            <person name="Sanchez-Flores A."/>
            <person name="Estrada K."/>
            <person name="Cevallos M.A."/>
            <person name="Morett E."/>
            <person name="Gonzalez V."/>
            <person name="Portillo T."/>
            <person name="Ochoa-Leyva A."/>
            <person name="Jose M.V."/>
            <person name="Sciutto E."/>
            <person name="Landa A."/>
            <person name="Jimenez L."/>
            <person name="Valdes V."/>
            <person name="Carrero J.C."/>
            <person name="Larralde C."/>
            <person name="Morales-Montor J."/>
            <person name="Limon-Lason J."/>
            <person name="Soberon X."/>
            <person name="Laclette J.P."/>
        </authorList>
    </citation>
    <scope>NUCLEOTIDE SEQUENCE [LARGE SCALE GENOMIC DNA]</scope>
</reference>
<feature type="transmembrane region" description="Helical" evidence="5">
    <location>
        <begin position="222"/>
        <end position="241"/>
    </location>
</feature>
<reference evidence="9" key="3">
    <citation type="submission" date="2020-10" db="UniProtKB">
        <authorList>
            <consortium name="WormBaseParasite"/>
        </authorList>
    </citation>
    <scope>IDENTIFICATION</scope>
</reference>
<feature type="transmembrane region" description="Helical" evidence="5">
    <location>
        <begin position="622"/>
        <end position="646"/>
    </location>
</feature>
<dbReference type="GO" id="GO:0022832">
    <property type="term" value="F:voltage-gated channel activity"/>
    <property type="evidence" value="ECO:0007669"/>
    <property type="project" value="InterPro"/>
</dbReference>
<feature type="domain" description="Ion transport" evidence="6">
    <location>
        <begin position="404"/>
        <end position="649"/>
    </location>
</feature>
<dbReference type="WBParaSite" id="EgrG_000702250">
    <property type="protein sequence ID" value="EgrG_000702250"/>
    <property type="gene ID" value="EgrG_000702250"/>
</dbReference>
<dbReference type="GO" id="GO:0015280">
    <property type="term" value="F:ligand-gated sodium channel activity"/>
    <property type="evidence" value="ECO:0007669"/>
    <property type="project" value="TreeGrafter"/>
</dbReference>
<dbReference type="InterPro" id="IPR028798">
    <property type="entry name" value="TPC2"/>
</dbReference>
<evidence type="ECO:0000256" key="1">
    <source>
        <dbReference type="ARBA" id="ARBA00004141"/>
    </source>
</evidence>
<feature type="transmembrane region" description="Helical" evidence="5">
    <location>
        <begin position="400"/>
        <end position="419"/>
    </location>
</feature>
<reference evidence="7" key="2">
    <citation type="submission" date="2014-06" db="EMBL/GenBank/DDBJ databases">
        <authorList>
            <person name="Aslett M."/>
        </authorList>
    </citation>
    <scope>NUCLEOTIDE SEQUENCE</scope>
</reference>
<dbReference type="EMBL" id="LK028588">
    <property type="protein sequence ID" value="CDS23008.1"/>
    <property type="molecule type" value="Genomic_DNA"/>
</dbReference>
<protein>
    <submittedName>
        <fullName evidence="7 9">Two pore calcium channel protein 2</fullName>
    </submittedName>
</protein>
<accession>A0A068WT53</accession>
<dbReference type="SUPFAM" id="SSF81324">
    <property type="entry name" value="Voltage-gated potassium channels"/>
    <property type="match status" value="1"/>
</dbReference>
<feature type="transmembrane region" description="Helical" evidence="5">
    <location>
        <begin position="88"/>
        <end position="109"/>
    </location>
</feature>
<name>A0A068WT53_ECHGR</name>
<feature type="domain" description="Ion transport" evidence="6">
    <location>
        <begin position="52"/>
        <end position="283"/>
    </location>
</feature>
<dbReference type="Proteomes" id="UP000492820">
    <property type="component" value="Unassembled WGS sequence"/>
</dbReference>
<sequence>MTPDESVVKASVLIESAIQYRSILHGLDRRRIKVYRVYYSKSFSFISNVCLVILFILPFFEWPSSLTRSSYLGNSVVRPVVPCGVLEGIETICLSVFLVRGVLLAYLFWREEFLRNKWLVGQFVVLAISFFDLLTSISTGCSEFYRVRRFFRPYFLISGSQMLKKTIKCLWNTLPELLGFVLLLMLWILSATVVAMCLFSGPLRQKSHYSATGQFYKSDRGGLGWLYETFYNLIVLLTTANHPDVILPNYSENRAAAFFDIAFLAVGTYIFMNIFTAIMYNQFRGYLFSSVHKRIFRRRVAVRAAFEVLKSQDPVPVVQTDKVLQLLEETSLPGWKKSAISTKLMTQYEGGSVDLTEFMDLFRLLDLSSSLKTPTLVRQFNNPVALRIQSFCISNLCRRVELFVSLVNVFCIILQLVAFEDADKPSFTFLIINTCFATLYVIENGVRLWVHGWRNSLCMPLTLFDLCVSFGNLALRLYELGLIACGARGVGSEHWSPYDFGQLANLLVILHTLRFMQISNLMTSMLFKMPHHLAPVLGVLISFYYVYALLGFSLFHGTIEHPTNGSTDSNETYVCGTYQQLNYWSINFDDFAASIFTLWSLMVLNNWHVIVRAFTDKIGRWVHIYMVSWWFIASVILLTLITAMIIESFLFARQLHTRQADLLQLRERRRTNAPRLAAVSGSRFCNDNHCGRLIDDDGMEELLPSAELSADHNSSSAAAAAETEDILITSPSNTVAFSFAQMFSGGFEEPTNEELVRHLQRHAALGGLVSR</sequence>
<evidence type="ECO:0000313" key="7">
    <source>
        <dbReference type="EMBL" id="CDS23008.1"/>
    </source>
</evidence>
<dbReference type="AlphaFoldDB" id="A0A068WT53"/>
<evidence type="ECO:0000313" key="8">
    <source>
        <dbReference type="Proteomes" id="UP000492820"/>
    </source>
</evidence>
<feature type="transmembrane region" description="Helical" evidence="5">
    <location>
        <begin position="118"/>
        <end position="137"/>
    </location>
</feature>
<keyword evidence="2 5" id="KW-0812">Transmembrane</keyword>
<feature type="transmembrane region" description="Helical" evidence="5">
    <location>
        <begin position="591"/>
        <end position="610"/>
    </location>
</feature>
<keyword evidence="3 5" id="KW-1133">Transmembrane helix</keyword>
<proteinExistence type="predicted"/>
<organism evidence="7">
    <name type="scientific">Echinococcus granulosus</name>
    <name type="common">Hydatid tapeworm</name>
    <dbReference type="NCBI Taxonomy" id="6210"/>
    <lineage>
        <taxon>Eukaryota</taxon>
        <taxon>Metazoa</taxon>
        <taxon>Spiralia</taxon>
        <taxon>Lophotrochozoa</taxon>
        <taxon>Platyhelminthes</taxon>
        <taxon>Cestoda</taxon>
        <taxon>Eucestoda</taxon>
        <taxon>Cyclophyllidea</taxon>
        <taxon>Taeniidae</taxon>
        <taxon>Echinococcus</taxon>
        <taxon>Echinococcus granulosus group</taxon>
    </lineage>
</organism>
<evidence type="ECO:0000256" key="4">
    <source>
        <dbReference type="ARBA" id="ARBA00023136"/>
    </source>
</evidence>
<dbReference type="Gene3D" id="1.10.287.70">
    <property type="match status" value="2"/>
</dbReference>
<feature type="transmembrane region" description="Helical" evidence="5">
    <location>
        <begin position="177"/>
        <end position="201"/>
    </location>
</feature>
<feature type="transmembrane region" description="Helical" evidence="5">
    <location>
        <begin position="533"/>
        <end position="555"/>
    </location>
</feature>
<dbReference type="Gene3D" id="1.20.120.350">
    <property type="entry name" value="Voltage-gated potassium channels. Chain C"/>
    <property type="match status" value="2"/>
</dbReference>
<dbReference type="OrthoDB" id="416585at2759"/>
<dbReference type="GO" id="GO:0019722">
    <property type="term" value="P:calcium-mediated signaling"/>
    <property type="evidence" value="ECO:0007669"/>
    <property type="project" value="TreeGrafter"/>
</dbReference>
<evidence type="ECO:0000313" key="9">
    <source>
        <dbReference type="WBParaSite" id="EgrG_000702250"/>
    </source>
</evidence>
<evidence type="ECO:0000256" key="3">
    <source>
        <dbReference type="ARBA" id="ARBA00022989"/>
    </source>
</evidence>
<dbReference type="InterPro" id="IPR005821">
    <property type="entry name" value="Ion_trans_dom"/>
</dbReference>
<comment type="subcellular location">
    <subcellularLocation>
        <location evidence="1">Membrane</location>
        <topology evidence="1">Multi-pass membrane protein</topology>
    </subcellularLocation>
</comment>
<dbReference type="Pfam" id="PF00520">
    <property type="entry name" value="Ion_trans"/>
    <property type="match status" value="2"/>
</dbReference>
<dbReference type="PANTHER" id="PTHR46768:SF1">
    <property type="entry name" value="TWO PORE CHANNEL PROTEIN 2"/>
    <property type="match status" value="1"/>
</dbReference>
<evidence type="ECO:0000259" key="6">
    <source>
        <dbReference type="Pfam" id="PF00520"/>
    </source>
</evidence>
<dbReference type="GO" id="GO:0075509">
    <property type="term" value="P:endocytosis involved in viral entry into host cell"/>
    <property type="evidence" value="ECO:0007669"/>
    <property type="project" value="TreeGrafter"/>
</dbReference>
<evidence type="ECO:0000256" key="5">
    <source>
        <dbReference type="SAM" id="Phobius"/>
    </source>
</evidence>
<feature type="transmembrane region" description="Helical" evidence="5">
    <location>
        <begin position="425"/>
        <end position="442"/>
    </location>
</feature>